<keyword evidence="5" id="KW-1185">Reference proteome</keyword>
<dbReference type="Proteomes" id="UP000664360">
    <property type="component" value="Chromosome"/>
</dbReference>
<dbReference type="EMBL" id="CP147250">
    <property type="protein sequence ID" value="WYJ81041.1"/>
    <property type="molecule type" value="Genomic_DNA"/>
</dbReference>
<sequence length="205" mass="24245">MPKETFFNISKEKQQWILEILLDKFYDRHISQVKVSEIVEAMEMSRGAFYKYFQDLEDAYTFTVRNYSNRVHGDIIASINRNRDHFFLGIEEYLAWCGGLSKDSPYWRSIKLLTRASDLGSSKRLPTNHDSSMVQQWLDLLKINQISMDTTEEAISFLYFVMALVMNSLTDYMVNQWTAEELIEDFRYKVKWLEIGIKSKNANEQ</sequence>
<dbReference type="InterPro" id="IPR001647">
    <property type="entry name" value="HTH_TetR"/>
</dbReference>
<protein>
    <recommendedName>
        <fullName evidence="3">HTH tetR-type domain-containing protein</fullName>
    </recommendedName>
</protein>
<organism evidence="4 5">
    <name type="scientific">Candidatus Enterococcus mangumiae</name>
    <dbReference type="NCBI Taxonomy" id="2230878"/>
    <lineage>
        <taxon>Bacteria</taxon>
        <taxon>Bacillati</taxon>
        <taxon>Bacillota</taxon>
        <taxon>Bacilli</taxon>
        <taxon>Lactobacillales</taxon>
        <taxon>Enterococcaceae</taxon>
        <taxon>Enterococcus</taxon>
    </lineage>
</organism>
<proteinExistence type="predicted"/>
<dbReference type="PROSITE" id="PS50977">
    <property type="entry name" value="HTH_TETR_2"/>
    <property type="match status" value="1"/>
</dbReference>
<evidence type="ECO:0000259" key="3">
    <source>
        <dbReference type="PROSITE" id="PS50977"/>
    </source>
</evidence>
<reference evidence="4 5" key="2">
    <citation type="submission" date="2024-03" db="EMBL/GenBank/DDBJ databases">
        <title>The Genome Sequence of Enterococcus sp. DIV1094.</title>
        <authorList>
            <consortium name="The Broad Institute Genomics Platform"/>
            <consortium name="The Broad Institute Microbial Omics Core"/>
            <consortium name="The Broad Institute Genomic Center for Infectious Diseases"/>
            <person name="Earl A."/>
            <person name="Manson A."/>
            <person name="Gilmore M."/>
            <person name="Schwartman J."/>
            <person name="Shea T."/>
            <person name="Abouelleil A."/>
            <person name="Cao P."/>
            <person name="Chapman S."/>
            <person name="Cusick C."/>
            <person name="Young S."/>
            <person name="Neafsey D."/>
            <person name="Nusbaum C."/>
            <person name="Birren B."/>
        </authorList>
    </citation>
    <scope>NUCLEOTIDE SEQUENCE [LARGE SCALE GENOMIC DNA]</scope>
    <source>
        <strain evidence="4 5">DIV1094</strain>
    </source>
</reference>
<feature type="DNA-binding region" description="H-T-H motif" evidence="2">
    <location>
        <begin position="34"/>
        <end position="53"/>
    </location>
</feature>
<dbReference type="Pfam" id="PF17924">
    <property type="entry name" value="TetR_C_19"/>
    <property type="match status" value="1"/>
</dbReference>
<keyword evidence="1 2" id="KW-0238">DNA-binding</keyword>
<reference evidence="4 5" key="1">
    <citation type="submission" date="2021-03" db="EMBL/GenBank/DDBJ databases">
        <authorList>
            <person name="Gilmore M.S."/>
            <person name="Schwartzman J."/>
            <person name="Van Tyne D."/>
            <person name="Martin M."/>
            <person name="Earl A.M."/>
            <person name="Manson A.L."/>
            <person name="Straub T."/>
            <person name="Salamzade R."/>
            <person name="Saavedra J."/>
            <person name="Lebreton F."/>
            <person name="Prichula J."/>
            <person name="Schaufler K."/>
            <person name="Gaca A."/>
            <person name="Sgardioli B."/>
            <person name="Wagenaar J."/>
            <person name="Strong T."/>
        </authorList>
    </citation>
    <scope>NUCLEOTIDE SEQUENCE [LARGE SCALE GENOMIC DNA]</scope>
    <source>
        <strain evidence="4 5">DIV1094</strain>
    </source>
</reference>
<dbReference type="RefSeq" id="WP_206854115.1">
    <property type="nucleotide sequence ID" value="NZ_CP147250.1"/>
</dbReference>
<dbReference type="SUPFAM" id="SSF46689">
    <property type="entry name" value="Homeodomain-like"/>
    <property type="match status" value="1"/>
</dbReference>
<dbReference type="Gene3D" id="1.10.357.10">
    <property type="entry name" value="Tetracycline Repressor, domain 2"/>
    <property type="match status" value="1"/>
</dbReference>
<gene>
    <name evidence="4" type="ORF">DOK79_002625</name>
</gene>
<evidence type="ECO:0000313" key="5">
    <source>
        <dbReference type="Proteomes" id="UP000664360"/>
    </source>
</evidence>
<feature type="domain" description="HTH tetR-type" evidence="3">
    <location>
        <begin position="11"/>
        <end position="71"/>
    </location>
</feature>
<dbReference type="InterPro" id="IPR009057">
    <property type="entry name" value="Homeodomain-like_sf"/>
</dbReference>
<accession>A0ABZ2T0V2</accession>
<evidence type="ECO:0000313" key="4">
    <source>
        <dbReference type="EMBL" id="WYJ81041.1"/>
    </source>
</evidence>
<name>A0ABZ2T0V2_9ENTE</name>
<evidence type="ECO:0000256" key="2">
    <source>
        <dbReference type="PROSITE-ProRule" id="PRU00335"/>
    </source>
</evidence>
<evidence type="ECO:0000256" key="1">
    <source>
        <dbReference type="ARBA" id="ARBA00023125"/>
    </source>
</evidence>